<comment type="caution">
    <text evidence="1">The sequence shown here is derived from an EMBL/GenBank/DDBJ whole genome shotgun (WGS) entry which is preliminary data.</text>
</comment>
<organism evidence="1 2">
    <name type="scientific">Actinokineospora spheciospongiae</name>
    <dbReference type="NCBI Taxonomy" id="909613"/>
    <lineage>
        <taxon>Bacteria</taxon>
        <taxon>Bacillati</taxon>
        <taxon>Actinomycetota</taxon>
        <taxon>Actinomycetes</taxon>
        <taxon>Pseudonocardiales</taxon>
        <taxon>Pseudonocardiaceae</taxon>
        <taxon>Actinokineospora</taxon>
    </lineage>
</organism>
<sequence length="78" mass="8533">MHPRTVEVGVQARGVGHVELGQLERLHTAPDLSRAVARGPRASRADNQLARPTPRSFAAFHSFGQQNTLRDHAAGRSR</sequence>
<dbReference type="AlphaFoldDB" id="W7J283"/>
<protein>
    <submittedName>
        <fullName evidence="1">Uncharacterized protein</fullName>
    </submittedName>
</protein>
<dbReference type="STRING" id="909613.UO65_4485"/>
<evidence type="ECO:0000313" key="2">
    <source>
        <dbReference type="Proteomes" id="UP000019277"/>
    </source>
</evidence>
<dbReference type="Proteomes" id="UP000019277">
    <property type="component" value="Unassembled WGS sequence"/>
</dbReference>
<gene>
    <name evidence="1" type="ORF">UO65_4485</name>
</gene>
<evidence type="ECO:0000313" key="1">
    <source>
        <dbReference type="EMBL" id="EWC60239.1"/>
    </source>
</evidence>
<dbReference type="EMBL" id="AYXG01000166">
    <property type="protein sequence ID" value="EWC60239.1"/>
    <property type="molecule type" value="Genomic_DNA"/>
</dbReference>
<keyword evidence="2" id="KW-1185">Reference proteome</keyword>
<proteinExistence type="predicted"/>
<name>W7J283_9PSEU</name>
<reference evidence="1 2" key="1">
    <citation type="journal article" date="2014" name="Genome Announc.">
        <title>Draft Genome Sequence of the Antitrypanosomally Active Sponge-Associated Bacterium Actinokineospora sp. Strain EG49.</title>
        <authorList>
            <person name="Harjes J."/>
            <person name="Ryu T."/>
            <person name="Abdelmohsen U.R."/>
            <person name="Moitinho-Silva L."/>
            <person name="Horn H."/>
            <person name="Ravasi T."/>
            <person name="Hentschel U."/>
        </authorList>
    </citation>
    <scope>NUCLEOTIDE SEQUENCE [LARGE SCALE GENOMIC DNA]</scope>
    <source>
        <strain evidence="1 2">EG49</strain>
    </source>
</reference>
<accession>W7J283</accession>